<dbReference type="EMBL" id="FXWG01000003">
    <property type="protein sequence ID" value="SMQ74703.1"/>
    <property type="molecule type" value="Genomic_DNA"/>
</dbReference>
<evidence type="ECO:0000313" key="3">
    <source>
        <dbReference type="Proteomes" id="UP000194420"/>
    </source>
</evidence>
<dbReference type="Proteomes" id="UP000194420">
    <property type="component" value="Unassembled WGS sequence"/>
</dbReference>
<accession>A0A1Y6FQE8</accession>
<protein>
    <submittedName>
        <fullName evidence="2">Uncharacterized protein</fullName>
    </submittedName>
</protein>
<dbReference type="OrthoDB" id="7391698at2"/>
<proteinExistence type="predicted"/>
<evidence type="ECO:0000256" key="1">
    <source>
        <dbReference type="SAM" id="MobiDB-lite"/>
    </source>
</evidence>
<sequence length="95" mass="10503">MSDHPSTYDGTPEKSGPMAWDDRASLHRADDGQGVFDGANALNRGTFAEMIRHLTRLPEEERGKYVIQKAGDRQYTSSEAAMLATRDDFPAEAES</sequence>
<keyword evidence="3" id="KW-1185">Reference proteome</keyword>
<dbReference type="AlphaFoldDB" id="A0A1Y6FQE8"/>
<feature type="region of interest" description="Disordered" evidence="1">
    <location>
        <begin position="1"/>
        <end position="21"/>
    </location>
</feature>
<evidence type="ECO:0000313" key="2">
    <source>
        <dbReference type="EMBL" id="SMQ74703.1"/>
    </source>
</evidence>
<organism evidence="2 3">
    <name type="scientific">Altererythrobacter xiamenensis</name>
    <dbReference type="NCBI Taxonomy" id="1316679"/>
    <lineage>
        <taxon>Bacteria</taxon>
        <taxon>Pseudomonadati</taxon>
        <taxon>Pseudomonadota</taxon>
        <taxon>Alphaproteobacteria</taxon>
        <taxon>Sphingomonadales</taxon>
        <taxon>Erythrobacteraceae</taxon>
        <taxon>Altererythrobacter</taxon>
    </lineage>
</organism>
<dbReference type="RefSeq" id="WP_086438707.1">
    <property type="nucleotide sequence ID" value="NZ_FXWG01000003.1"/>
</dbReference>
<reference evidence="3" key="1">
    <citation type="submission" date="2017-04" db="EMBL/GenBank/DDBJ databases">
        <authorList>
            <person name="Varghese N."/>
            <person name="Submissions S."/>
        </authorList>
    </citation>
    <scope>NUCLEOTIDE SEQUENCE [LARGE SCALE GENOMIC DNA]</scope>
</reference>
<gene>
    <name evidence="2" type="ORF">SAMN06297468_2879</name>
</gene>
<name>A0A1Y6FQE8_9SPHN</name>